<reference evidence="1 2" key="1">
    <citation type="submission" date="2015-09" db="EMBL/GenBank/DDBJ databases">
        <title>Draft genome of the parasitic nematode Teladorsagia circumcincta isolate WARC Sus (inbred).</title>
        <authorList>
            <person name="Mitreva M."/>
        </authorList>
    </citation>
    <scope>NUCLEOTIDE SEQUENCE [LARGE SCALE GENOMIC DNA]</scope>
    <source>
        <strain evidence="1 2">S</strain>
    </source>
</reference>
<dbReference type="OrthoDB" id="5794824at2759"/>
<sequence>MIEEGKETFEGALTRVPYLYSFNDTAWPRMKDYDDERARKNRLIMRHRVVNAIILFSSFIPLISAKADVTQEDDDGYLKFLGDALDKDAEIRRAEHKHHFEHAAKLVPKPFKLPGDYVPLPGRSSNADYWPLYPMMNQYMAAVTFDTSKGTHMGGDINVPIPDWGFLDIGGHFIERYQDYWAKVGYSNNPINMLGLRKDQIAP</sequence>
<evidence type="ECO:0000313" key="2">
    <source>
        <dbReference type="Proteomes" id="UP000230423"/>
    </source>
</evidence>
<name>A0A2G9UT27_TELCI</name>
<dbReference type="PANTHER" id="PTHR36520:SF1">
    <property type="entry name" value="PROTEIN CBG14667"/>
    <property type="match status" value="1"/>
</dbReference>
<proteinExistence type="predicted"/>
<evidence type="ECO:0000313" key="1">
    <source>
        <dbReference type="EMBL" id="PIO73394.1"/>
    </source>
</evidence>
<gene>
    <name evidence="1" type="ORF">TELCIR_04637</name>
</gene>
<dbReference type="EMBL" id="KZ345465">
    <property type="protein sequence ID" value="PIO73394.1"/>
    <property type="molecule type" value="Genomic_DNA"/>
</dbReference>
<dbReference type="AlphaFoldDB" id="A0A2G9UT27"/>
<protein>
    <submittedName>
        <fullName evidence="1">Uncharacterized protein</fullName>
    </submittedName>
</protein>
<organism evidence="1 2">
    <name type="scientific">Teladorsagia circumcincta</name>
    <name type="common">Brown stomach worm</name>
    <name type="synonym">Ostertagia circumcincta</name>
    <dbReference type="NCBI Taxonomy" id="45464"/>
    <lineage>
        <taxon>Eukaryota</taxon>
        <taxon>Metazoa</taxon>
        <taxon>Ecdysozoa</taxon>
        <taxon>Nematoda</taxon>
        <taxon>Chromadorea</taxon>
        <taxon>Rhabditida</taxon>
        <taxon>Rhabditina</taxon>
        <taxon>Rhabditomorpha</taxon>
        <taxon>Strongyloidea</taxon>
        <taxon>Trichostrongylidae</taxon>
        <taxon>Teladorsagia</taxon>
    </lineage>
</organism>
<keyword evidence="2" id="KW-1185">Reference proteome</keyword>
<accession>A0A2G9UT27</accession>
<dbReference type="Proteomes" id="UP000230423">
    <property type="component" value="Unassembled WGS sequence"/>
</dbReference>
<dbReference type="PANTHER" id="PTHR36520">
    <property type="entry name" value="PROTEIN CBG13000-RELATED"/>
    <property type="match status" value="1"/>
</dbReference>